<dbReference type="Gene3D" id="3.40.50.1820">
    <property type="entry name" value="alpha/beta hydrolase"/>
    <property type="match status" value="1"/>
</dbReference>
<feature type="active site" description="Charge relay system" evidence="1">
    <location>
        <position position="204"/>
    </location>
</feature>
<dbReference type="AlphaFoldDB" id="A0A841R8J8"/>
<keyword evidence="5" id="KW-1185">Reference proteome</keyword>
<accession>A0A841R8J8</accession>
<keyword evidence="4" id="KW-0378">Hydrolase</keyword>
<evidence type="ECO:0000313" key="4">
    <source>
        <dbReference type="EMBL" id="MBB6480223.1"/>
    </source>
</evidence>
<evidence type="ECO:0000256" key="2">
    <source>
        <dbReference type="PIRSR" id="PIRSR017388-2"/>
    </source>
</evidence>
<dbReference type="InterPro" id="IPR012354">
    <property type="entry name" value="Esterase_lipase"/>
</dbReference>
<dbReference type="PIRSF" id="PIRSF017388">
    <property type="entry name" value="Esterase_lipase"/>
    <property type="match status" value="1"/>
</dbReference>
<feature type="active site" description="Nucleophile" evidence="1">
    <location>
        <position position="100"/>
    </location>
</feature>
<feature type="domain" description="Serine aminopeptidase S33" evidence="3">
    <location>
        <begin position="23"/>
        <end position="227"/>
    </location>
</feature>
<feature type="binding site" evidence="2">
    <location>
        <position position="32"/>
    </location>
    <ligand>
        <name>substrate</name>
    </ligand>
</feature>
<evidence type="ECO:0000259" key="3">
    <source>
        <dbReference type="Pfam" id="PF12146"/>
    </source>
</evidence>
<dbReference type="SUPFAM" id="SSF53474">
    <property type="entry name" value="alpha/beta-Hydrolases"/>
    <property type="match status" value="1"/>
</dbReference>
<dbReference type="Pfam" id="PF12146">
    <property type="entry name" value="Hydrolase_4"/>
    <property type="match status" value="1"/>
</dbReference>
<reference evidence="4 5" key="1">
    <citation type="submission" date="2020-08" db="EMBL/GenBank/DDBJ databases">
        <title>Genomic Encyclopedia of Type Strains, Phase IV (KMG-IV): sequencing the most valuable type-strain genomes for metagenomic binning, comparative biology and taxonomic classification.</title>
        <authorList>
            <person name="Goeker M."/>
        </authorList>
    </citation>
    <scope>NUCLEOTIDE SEQUENCE [LARGE SCALE GENOMIC DNA]</scope>
    <source>
        <strain evidence="4 5">DSM 2461</strain>
    </source>
</reference>
<dbReference type="PANTHER" id="PTHR11614">
    <property type="entry name" value="PHOSPHOLIPASE-RELATED"/>
    <property type="match status" value="1"/>
</dbReference>
<evidence type="ECO:0000256" key="1">
    <source>
        <dbReference type="PIRSR" id="PIRSR017388-1"/>
    </source>
</evidence>
<dbReference type="Proteomes" id="UP000587760">
    <property type="component" value="Unassembled WGS sequence"/>
</dbReference>
<feature type="active site" description="Charge relay system" evidence="1">
    <location>
        <position position="234"/>
    </location>
</feature>
<proteinExistence type="predicted"/>
<dbReference type="InterPro" id="IPR051044">
    <property type="entry name" value="MAG_DAG_Lipase"/>
</dbReference>
<protein>
    <submittedName>
        <fullName evidence="4">Carboxylesterase</fullName>
        <ecNumber evidence="4">3.1.1.1</ecNumber>
    </submittedName>
</protein>
<dbReference type="GO" id="GO:0106435">
    <property type="term" value="F:carboxylesterase activity"/>
    <property type="evidence" value="ECO:0007669"/>
    <property type="project" value="UniProtKB-EC"/>
</dbReference>
<dbReference type="RefSeq" id="WP_184746155.1">
    <property type="nucleotide sequence ID" value="NZ_JACHGJ010000002.1"/>
</dbReference>
<gene>
    <name evidence="4" type="ORF">HNR50_001881</name>
</gene>
<comment type="caution">
    <text evidence="4">The sequence shown here is derived from an EMBL/GenBank/DDBJ whole genome shotgun (WGS) entry which is preliminary data.</text>
</comment>
<evidence type="ECO:0000313" key="5">
    <source>
        <dbReference type="Proteomes" id="UP000587760"/>
    </source>
</evidence>
<name>A0A841R8J8_9SPIO</name>
<dbReference type="EC" id="3.1.1.1" evidence="4"/>
<organism evidence="4 5">
    <name type="scientific">Spirochaeta isovalerica</name>
    <dbReference type="NCBI Taxonomy" id="150"/>
    <lineage>
        <taxon>Bacteria</taxon>
        <taxon>Pseudomonadati</taxon>
        <taxon>Spirochaetota</taxon>
        <taxon>Spirochaetia</taxon>
        <taxon>Spirochaetales</taxon>
        <taxon>Spirochaetaceae</taxon>
        <taxon>Spirochaeta</taxon>
    </lineage>
</organism>
<dbReference type="InterPro" id="IPR022742">
    <property type="entry name" value="Hydrolase_4"/>
</dbReference>
<dbReference type="InterPro" id="IPR029058">
    <property type="entry name" value="AB_hydrolase_fold"/>
</dbReference>
<sequence>MVAVQENEINKAAEPRFLTGSRNHAVLIIHGFTGYPGEFYELAEELNSEGYTVSLPLLPGHGRNVEAFRKTNWRDWLNHVEAEYEALDAKYGKVSIVGLSMGGVLTLLLSSRFSPDRIALLAPAMAIKDNIFYLTPFLRFFLKKTSKDWKPEEGDSEDVRRLGVEYWSTNYINQIASLRKLQIMAGKRLNKVQAPALIMVSETDDTVPLKAASIIAKGLKGRENRTIQLTNSPHVLVSGPEKEYVKREVIKWIKGETHNE</sequence>
<dbReference type="EMBL" id="JACHGJ010000002">
    <property type="protein sequence ID" value="MBB6480223.1"/>
    <property type="molecule type" value="Genomic_DNA"/>
</dbReference>
<feature type="binding site" evidence="2">
    <location>
        <position position="101"/>
    </location>
    <ligand>
        <name>substrate</name>
    </ligand>
</feature>